<accession>A0A8H6IXP7</accession>
<dbReference type="Proteomes" id="UP000639643">
    <property type="component" value="Unassembled WGS sequence"/>
</dbReference>
<feature type="chain" id="PRO_5034134323" evidence="2">
    <location>
        <begin position="19"/>
        <end position="470"/>
    </location>
</feature>
<keyword evidence="4" id="KW-1185">Reference proteome</keyword>
<evidence type="ECO:0000313" key="4">
    <source>
        <dbReference type="Proteomes" id="UP000639643"/>
    </source>
</evidence>
<feature type="compositionally biased region" description="Low complexity" evidence="1">
    <location>
        <begin position="52"/>
        <end position="74"/>
    </location>
</feature>
<reference evidence="3" key="1">
    <citation type="journal article" date="2020" name="Phytopathology">
        <title>Genome Sequence Resources of Colletotrichum truncatum, C. plurivorum, C. musicola, and C. sojae: Four Species Pathogenic to Soybean (Glycine max).</title>
        <authorList>
            <person name="Rogerio F."/>
            <person name="Boufleur T.R."/>
            <person name="Ciampi-Guillardi M."/>
            <person name="Sukno S.A."/>
            <person name="Thon M.R."/>
            <person name="Massola Junior N.S."/>
            <person name="Baroncelli R."/>
        </authorList>
    </citation>
    <scope>NUCLEOTIDE SEQUENCE</scope>
    <source>
        <strain evidence="3">LFN0074</strain>
    </source>
</reference>
<dbReference type="InterPro" id="IPR045690">
    <property type="entry name" value="DUF6055"/>
</dbReference>
<name>A0A8H6IXP7_9PEZI</name>
<dbReference type="OrthoDB" id="5319191at2759"/>
<comment type="caution">
    <text evidence="3">The sequence shown here is derived from an EMBL/GenBank/DDBJ whole genome shotgun (WGS) entry which is preliminary data.</text>
</comment>
<keyword evidence="2" id="KW-0732">Signal</keyword>
<protein>
    <submittedName>
        <fullName evidence="3">Dockerin type 1</fullName>
    </submittedName>
</protein>
<organism evidence="3 4">
    <name type="scientific">Colletotrichum musicola</name>
    <dbReference type="NCBI Taxonomy" id="2175873"/>
    <lineage>
        <taxon>Eukaryota</taxon>
        <taxon>Fungi</taxon>
        <taxon>Dikarya</taxon>
        <taxon>Ascomycota</taxon>
        <taxon>Pezizomycotina</taxon>
        <taxon>Sordariomycetes</taxon>
        <taxon>Hypocreomycetidae</taxon>
        <taxon>Glomerellales</taxon>
        <taxon>Glomerellaceae</taxon>
        <taxon>Colletotrichum</taxon>
        <taxon>Colletotrichum orchidearum species complex</taxon>
    </lineage>
</organism>
<dbReference type="Pfam" id="PF19527">
    <property type="entry name" value="DUF6055"/>
    <property type="match status" value="1"/>
</dbReference>
<proteinExistence type="predicted"/>
<evidence type="ECO:0000256" key="1">
    <source>
        <dbReference type="SAM" id="MobiDB-lite"/>
    </source>
</evidence>
<dbReference type="EMBL" id="WIGM01001281">
    <property type="protein sequence ID" value="KAF6802296.1"/>
    <property type="molecule type" value="Genomic_DNA"/>
</dbReference>
<feature type="signal peptide" evidence="2">
    <location>
        <begin position="1"/>
        <end position="18"/>
    </location>
</feature>
<dbReference type="AlphaFoldDB" id="A0A8H6IXP7"/>
<evidence type="ECO:0000313" key="3">
    <source>
        <dbReference type="EMBL" id="KAF6802296.1"/>
    </source>
</evidence>
<feature type="region of interest" description="Disordered" evidence="1">
    <location>
        <begin position="52"/>
        <end position="89"/>
    </location>
</feature>
<sequence>MTRSNQLLLALLATGAYAAPQRWNWPQNWPQRFGNPTTSSAVPTQTPTLAPEAVSAPAASAPAASAPAANANEPAEFEPQPTAGPGGSTFKDSAHFRVYGAAEADATETLDILEGAYECFVNTLGWRTSGLSFNDETDAGPYYKTNVYSVKNLDSAAGVMHAEMQSGAAWLEVVDTWLKSPGVTVHEWGHGLHYHQKTWVDQSATGTWWETVANWVADTYQTSDLCAAAREKHGQPEGRTEFEVNKVLGDSFQVIVDGSVDTGNYYQAWPFLTYLTNNPDNFAGLGTDALHQMMKQYKEGSNETPLHTLERVLGNSSVGDVVGRYWARMAYVDIGHAQAQEIFLAQQDRINFANVDGSGSSYTVKSARAPRYMGANIIPLKAEGGKVDVKVTSTGSFTATLSIFDASTKKGRYVALANGAGSATLAAGEEASLVVANTPKTLIQYNGFELANSEANKGMEYSFTLTGATA</sequence>
<evidence type="ECO:0000256" key="2">
    <source>
        <dbReference type="SAM" id="SignalP"/>
    </source>
</evidence>
<gene>
    <name evidence="3" type="ORF">CMUS01_15397</name>
</gene>